<dbReference type="InterPro" id="IPR013098">
    <property type="entry name" value="Ig_I-set"/>
</dbReference>
<sequence>MKVVKQNFLHNYLFDFQSVGKFIAPCGKAYSPYLSEWINMSVKNDPIIKVPIGGVLELECEAVGSPPPQVKWVHRNNLLQEAGFPEQNEVQNTAIGKIRSRLVIDCVMPHHHGVYECSGTSGSKKKVSSPIHVLIEENDDMTNTACERNSPKVPRVVSWGPTLLELAEHDITLPCTAVGSPAPEIYWISNKNQIIDSDTISSHYKILPSGDLLINQISWDDMGTYTCVAQNSLGSDKVASFLYPVKKEGKLVTFLLLLHRTQNQ</sequence>
<dbReference type="Gene3D" id="2.60.40.10">
    <property type="entry name" value="Immunoglobulins"/>
    <property type="match status" value="2"/>
</dbReference>
<keyword evidence="5" id="KW-1015">Disulfide bond</keyword>
<dbReference type="SMART" id="SM00409">
    <property type="entry name" value="IG"/>
    <property type="match status" value="2"/>
</dbReference>
<reference evidence="8 9" key="1">
    <citation type="submission" date="2024-03" db="EMBL/GenBank/DDBJ databases">
        <title>Adaptation during the transition from Ophiocordyceps entomopathogen to insect associate is accompanied by gene loss and intensified selection.</title>
        <authorList>
            <person name="Ward C.M."/>
            <person name="Onetto C.A."/>
            <person name="Borneman A.R."/>
        </authorList>
    </citation>
    <scope>NUCLEOTIDE SEQUENCE [LARGE SCALE GENOMIC DNA]</scope>
    <source>
        <strain evidence="8">AWRI1</strain>
        <tissue evidence="8">Single Adult Female</tissue>
    </source>
</reference>
<keyword evidence="2" id="KW-0964">Secreted</keyword>
<accession>A0AAN9TIT1</accession>
<feature type="domain" description="Ig-like" evidence="7">
    <location>
        <begin position="32"/>
        <end position="128"/>
    </location>
</feature>
<dbReference type="InterPro" id="IPR003598">
    <property type="entry name" value="Ig_sub2"/>
</dbReference>
<dbReference type="PANTHER" id="PTHR10075:SF109">
    <property type="entry name" value="NEURAL_ECTODERMAL DEVELOPMENT FACTOR IMP-L2"/>
    <property type="match status" value="1"/>
</dbReference>
<dbReference type="GO" id="GO:0030424">
    <property type="term" value="C:axon"/>
    <property type="evidence" value="ECO:0007669"/>
    <property type="project" value="TreeGrafter"/>
</dbReference>
<keyword evidence="4" id="KW-0677">Repeat</keyword>
<evidence type="ECO:0000313" key="9">
    <source>
        <dbReference type="Proteomes" id="UP001367676"/>
    </source>
</evidence>
<evidence type="ECO:0000256" key="3">
    <source>
        <dbReference type="ARBA" id="ARBA00022729"/>
    </source>
</evidence>
<dbReference type="InterPro" id="IPR036179">
    <property type="entry name" value="Ig-like_dom_sf"/>
</dbReference>
<gene>
    <name evidence="8" type="ORF">V9T40_002609</name>
</gene>
<dbReference type="Pfam" id="PF13927">
    <property type="entry name" value="Ig_3"/>
    <property type="match status" value="1"/>
</dbReference>
<proteinExistence type="predicted"/>
<dbReference type="Proteomes" id="UP001367676">
    <property type="component" value="Unassembled WGS sequence"/>
</dbReference>
<evidence type="ECO:0000256" key="1">
    <source>
        <dbReference type="ARBA" id="ARBA00004613"/>
    </source>
</evidence>
<dbReference type="InterPro" id="IPR003599">
    <property type="entry name" value="Ig_sub"/>
</dbReference>
<dbReference type="GO" id="GO:0007156">
    <property type="term" value="P:homophilic cell adhesion via plasma membrane adhesion molecules"/>
    <property type="evidence" value="ECO:0007669"/>
    <property type="project" value="TreeGrafter"/>
</dbReference>
<protein>
    <recommendedName>
        <fullName evidence="7">Ig-like domain-containing protein</fullName>
    </recommendedName>
</protein>
<dbReference type="PROSITE" id="PS50835">
    <property type="entry name" value="IG_LIKE"/>
    <property type="match status" value="2"/>
</dbReference>
<name>A0AAN9TIT1_9HEMI</name>
<dbReference type="FunFam" id="2.60.40.10:FF:001749">
    <property type="entry name" value="Neural/ectodermal development factor IMP-L2"/>
    <property type="match status" value="1"/>
</dbReference>
<dbReference type="SUPFAM" id="SSF48726">
    <property type="entry name" value="Immunoglobulin"/>
    <property type="match status" value="2"/>
</dbReference>
<evidence type="ECO:0000259" key="7">
    <source>
        <dbReference type="PROSITE" id="PS50835"/>
    </source>
</evidence>
<keyword evidence="6" id="KW-0393">Immunoglobulin domain</keyword>
<evidence type="ECO:0000256" key="4">
    <source>
        <dbReference type="ARBA" id="ARBA00022737"/>
    </source>
</evidence>
<dbReference type="CDD" id="cd00096">
    <property type="entry name" value="Ig"/>
    <property type="match status" value="2"/>
</dbReference>
<feature type="domain" description="Ig-like" evidence="7">
    <location>
        <begin position="151"/>
        <end position="240"/>
    </location>
</feature>
<evidence type="ECO:0000256" key="6">
    <source>
        <dbReference type="ARBA" id="ARBA00023319"/>
    </source>
</evidence>
<dbReference type="InterPro" id="IPR007110">
    <property type="entry name" value="Ig-like_dom"/>
</dbReference>
<dbReference type="SMART" id="SM00408">
    <property type="entry name" value="IGc2"/>
    <property type="match status" value="2"/>
</dbReference>
<dbReference type="GO" id="GO:0098632">
    <property type="term" value="F:cell-cell adhesion mediator activity"/>
    <property type="evidence" value="ECO:0007669"/>
    <property type="project" value="TreeGrafter"/>
</dbReference>
<organism evidence="8 9">
    <name type="scientific">Parthenolecanium corni</name>
    <dbReference type="NCBI Taxonomy" id="536013"/>
    <lineage>
        <taxon>Eukaryota</taxon>
        <taxon>Metazoa</taxon>
        <taxon>Ecdysozoa</taxon>
        <taxon>Arthropoda</taxon>
        <taxon>Hexapoda</taxon>
        <taxon>Insecta</taxon>
        <taxon>Pterygota</taxon>
        <taxon>Neoptera</taxon>
        <taxon>Paraneoptera</taxon>
        <taxon>Hemiptera</taxon>
        <taxon>Sternorrhyncha</taxon>
        <taxon>Coccoidea</taxon>
        <taxon>Coccidae</taxon>
        <taxon>Parthenolecanium</taxon>
    </lineage>
</organism>
<keyword evidence="3" id="KW-0732">Signal</keyword>
<comment type="subcellular location">
    <subcellularLocation>
        <location evidence="1">Secreted</location>
    </subcellularLocation>
</comment>
<dbReference type="GO" id="GO:0007411">
    <property type="term" value="P:axon guidance"/>
    <property type="evidence" value="ECO:0007669"/>
    <property type="project" value="TreeGrafter"/>
</dbReference>
<keyword evidence="9" id="KW-1185">Reference proteome</keyword>
<dbReference type="AlphaFoldDB" id="A0AAN9TIT1"/>
<dbReference type="GO" id="GO:0005576">
    <property type="term" value="C:extracellular region"/>
    <property type="evidence" value="ECO:0007669"/>
    <property type="project" value="UniProtKB-SubCell"/>
</dbReference>
<dbReference type="GO" id="GO:0005886">
    <property type="term" value="C:plasma membrane"/>
    <property type="evidence" value="ECO:0007669"/>
    <property type="project" value="TreeGrafter"/>
</dbReference>
<evidence type="ECO:0000256" key="5">
    <source>
        <dbReference type="ARBA" id="ARBA00023157"/>
    </source>
</evidence>
<evidence type="ECO:0000256" key="2">
    <source>
        <dbReference type="ARBA" id="ARBA00022525"/>
    </source>
</evidence>
<dbReference type="EMBL" id="JBBCAQ010000022">
    <property type="protein sequence ID" value="KAK7590996.1"/>
    <property type="molecule type" value="Genomic_DNA"/>
</dbReference>
<dbReference type="GO" id="GO:0070593">
    <property type="term" value="P:dendrite self-avoidance"/>
    <property type="evidence" value="ECO:0007669"/>
    <property type="project" value="TreeGrafter"/>
</dbReference>
<dbReference type="Pfam" id="PF07679">
    <property type="entry name" value="I-set"/>
    <property type="match status" value="1"/>
</dbReference>
<dbReference type="InterPro" id="IPR013783">
    <property type="entry name" value="Ig-like_fold"/>
</dbReference>
<comment type="caution">
    <text evidence="8">The sequence shown here is derived from an EMBL/GenBank/DDBJ whole genome shotgun (WGS) entry which is preliminary data.</text>
</comment>
<dbReference type="PANTHER" id="PTHR10075">
    <property type="entry name" value="BASIGIN RELATED"/>
    <property type="match status" value="1"/>
</dbReference>
<evidence type="ECO:0000313" key="8">
    <source>
        <dbReference type="EMBL" id="KAK7590996.1"/>
    </source>
</evidence>